<dbReference type="Gene3D" id="3.20.20.70">
    <property type="entry name" value="Aldolase class I"/>
    <property type="match status" value="1"/>
</dbReference>
<dbReference type="AlphaFoldDB" id="A0A5C8ZM66"/>
<keyword evidence="2" id="KW-0004">4Fe-4S</keyword>
<dbReference type="OrthoDB" id="9802027at2"/>
<keyword evidence="5" id="KW-1185">Reference proteome</keyword>
<proteinExistence type="predicted"/>
<feature type="region of interest" description="Disordered" evidence="3">
    <location>
        <begin position="376"/>
        <end position="395"/>
    </location>
</feature>
<evidence type="ECO:0000256" key="3">
    <source>
        <dbReference type="SAM" id="MobiDB-lite"/>
    </source>
</evidence>
<evidence type="ECO:0000313" key="4">
    <source>
        <dbReference type="EMBL" id="TXR58249.1"/>
    </source>
</evidence>
<reference evidence="4 5" key="1">
    <citation type="submission" date="2019-07" db="EMBL/GenBank/DDBJ databases">
        <title>Quadrisphaera sp. strain DD2A genome sequencing and assembly.</title>
        <authorList>
            <person name="Kim I."/>
        </authorList>
    </citation>
    <scope>NUCLEOTIDE SEQUENCE [LARGE SCALE GENOMIC DNA]</scope>
    <source>
        <strain evidence="4 5">DD2A</strain>
    </source>
</reference>
<dbReference type="InterPro" id="IPR034405">
    <property type="entry name" value="F420"/>
</dbReference>
<sequence length="395" mass="40741">MLALAIVDPGSLDDDDWVQLLATDDPYLDALAGLAEARRANVLAAAGGRAGPGEGGADGDLTFVVNRNLTTAAVAGPPGSPQAELRDALVDEAVALGATELCVQGPLPPSPAGGVAVAGGRDGVDDGYLDLVRALHERAPQLHLHAFRPAEVLDAATRSGRTPREWLTAAREAGLGSVPGTGARVLDDALRPALAPPGGPDLTSQQWVDLITTAHEVGLRSTATLVYGHLETHRQQVAHLRRLQEVQRRTGGFTELILMPWVPALTAPLPDRLPAGLPRRTPGPSARETRALHAVARLLVGSGGPGGIDHLQVAWTKLGGAASPLVGQLLDGGADDLGGLLLDGAVAPDAGAEAGLQLTAADVVVVAQELGRTPRQRTTTYADVPPDRRLPLPPP</sequence>
<keyword evidence="2" id="KW-0479">Metal-binding</keyword>
<dbReference type="InterPro" id="IPR013785">
    <property type="entry name" value="Aldolase_TIM"/>
</dbReference>
<evidence type="ECO:0000313" key="5">
    <source>
        <dbReference type="Proteomes" id="UP000321234"/>
    </source>
</evidence>
<accession>A0A5C8ZM66</accession>
<dbReference type="EMBL" id="VKAC01000001">
    <property type="protein sequence ID" value="TXR58249.1"/>
    <property type="molecule type" value="Genomic_DNA"/>
</dbReference>
<feature type="compositionally biased region" description="Basic and acidic residues" evidence="3">
    <location>
        <begin position="385"/>
        <end position="395"/>
    </location>
</feature>
<dbReference type="Proteomes" id="UP000321234">
    <property type="component" value="Unassembled WGS sequence"/>
</dbReference>
<organism evidence="4 5">
    <name type="scientific">Quadrisphaera setariae</name>
    <dbReference type="NCBI Taxonomy" id="2593304"/>
    <lineage>
        <taxon>Bacteria</taxon>
        <taxon>Bacillati</taxon>
        <taxon>Actinomycetota</taxon>
        <taxon>Actinomycetes</taxon>
        <taxon>Kineosporiales</taxon>
        <taxon>Kineosporiaceae</taxon>
        <taxon>Quadrisphaera</taxon>
    </lineage>
</organism>
<evidence type="ECO:0000256" key="2">
    <source>
        <dbReference type="ARBA" id="ARBA00022485"/>
    </source>
</evidence>
<comment type="caution">
    <text evidence="4">The sequence shown here is derived from an EMBL/GenBank/DDBJ whole genome shotgun (WGS) entry which is preliminary data.</text>
</comment>
<protein>
    <submittedName>
        <fullName evidence="4">FO synthase</fullName>
    </submittedName>
</protein>
<dbReference type="SUPFAM" id="SSF102114">
    <property type="entry name" value="Radical SAM enzymes"/>
    <property type="match status" value="1"/>
</dbReference>
<dbReference type="PANTHER" id="PTHR43076">
    <property type="entry name" value="FO SYNTHASE (COFH)"/>
    <property type="match status" value="1"/>
</dbReference>
<dbReference type="GO" id="GO:0044689">
    <property type="term" value="F:7,8-didemethyl-8-hydroxy-5-deazariboflavin synthase activity"/>
    <property type="evidence" value="ECO:0007669"/>
    <property type="project" value="TreeGrafter"/>
</dbReference>
<name>A0A5C8ZM66_9ACTN</name>
<dbReference type="InterPro" id="IPR058240">
    <property type="entry name" value="rSAM_sf"/>
</dbReference>
<keyword evidence="2" id="KW-0411">Iron-sulfur</keyword>
<dbReference type="GO" id="GO:0051539">
    <property type="term" value="F:4 iron, 4 sulfur cluster binding"/>
    <property type="evidence" value="ECO:0007669"/>
    <property type="project" value="UniProtKB-KW"/>
</dbReference>
<gene>
    <name evidence="4" type="ORF">FMM08_01475</name>
</gene>
<dbReference type="PANTHER" id="PTHR43076:SF1">
    <property type="entry name" value="LIPOYL SYNTHASE 2"/>
    <property type="match status" value="1"/>
</dbReference>
<keyword evidence="2" id="KW-0408">Iron</keyword>
<comment type="cofactor">
    <cofactor evidence="1">
        <name>[4Fe-4S] cluster</name>
        <dbReference type="ChEBI" id="CHEBI:49883"/>
    </cofactor>
</comment>
<evidence type="ECO:0000256" key="1">
    <source>
        <dbReference type="ARBA" id="ARBA00001966"/>
    </source>
</evidence>